<proteinExistence type="predicted"/>
<evidence type="ECO:0000313" key="3">
    <source>
        <dbReference type="Proteomes" id="UP001589716"/>
    </source>
</evidence>
<protein>
    <submittedName>
        <fullName evidence="2">Acyl-CoA carboxylase epsilon subunit</fullName>
    </submittedName>
</protein>
<dbReference type="InterPro" id="IPR032716">
    <property type="entry name" value="ACC_epsilon"/>
</dbReference>
<feature type="compositionally biased region" description="Basic residues" evidence="1">
    <location>
        <begin position="63"/>
        <end position="74"/>
    </location>
</feature>
<evidence type="ECO:0000313" key="2">
    <source>
        <dbReference type="EMBL" id="MFB9552782.1"/>
    </source>
</evidence>
<gene>
    <name evidence="2" type="ORF">ACFFTP_01050</name>
</gene>
<accession>A0ABV5QH46</accession>
<name>A0ABV5QH46_9ACTN</name>
<comment type="caution">
    <text evidence="2">The sequence shown here is derived from an EMBL/GenBank/DDBJ whole genome shotgun (WGS) entry which is preliminary data.</text>
</comment>
<evidence type="ECO:0000256" key="1">
    <source>
        <dbReference type="SAM" id="MobiDB-lite"/>
    </source>
</evidence>
<keyword evidence="3" id="KW-1185">Reference proteome</keyword>
<feature type="region of interest" description="Disordered" evidence="1">
    <location>
        <begin position="49"/>
        <end position="90"/>
    </location>
</feature>
<reference evidence="2 3" key="1">
    <citation type="submission" date="2024-09" db="EMBL/GenBank/DDBJ databases">
        <authorList>
            <person name="Sun Q."/>
            <person name="Mori K."/>
        </authorList>
    </citation>
    <scope>NUCLEOTIDE SEQUENCE [LARGE SCALE GENOMIC DNA]</scope>
    <source>
        <strain evidence="2 3">JCM 4414</strain>
    </source>
</reference>
<dbReference type="Proteomes" id="UP001589716">
    <property type="component" value="Unassembled WGS sequence"/>
</dbReference>
<dbReference type="EMBL" id="JBHMCT010000002">
    <property type="protein sequence ID" value="MFB9552782.1"/>
    <property type="molecule type" value="Genomic_DNA"/>
</dbReference>
<organism evidence="2 3">
    <name type="scientific">Streptomyces roseoviridis</name>
    <dbReference type="NCBI Taxonomy" id="67361"/>
    <lineage>
        <taxon>Bacteria</taxon>
        <taxon>Bacillati</taxon>
        <taxon>Actinomycetota</taxon>
        <taxon>Actinomycetes</taxon>
        <taxon>Kitasatosporales</taxon>
        <taxon>Streptomycetaceae</taxon>
        <taxon>Streptomyces</taxon>
    </lineage>
</organism>
<dbReference type="RefSeq" id="WP_345487397.1">
    <property type="nucleotide sequence ID" value="NZ_BAAAWU010000001.1"/>
</dbReference>
<dbReference type="Pfam" id="PF13822">
    <property type="entry name" value="ACC_epsilon"/>
    <property type="match status" value="1"/>
</dbReference>
<sequence>MPPSTEPADTTDTAHAANTFLRVEKGNPDAVELAALTAVLLARTAALAGTAPAADEPADHAPVRRTARWRRLERRTRTGTPRSWRDDARR</sequence>